<reference evidence="2" key="2">
    <citation type="submission" date="2020-05" db="UniProtKB">
        <authorList>
            <consortium name="EnsemblMetazoa"/>
        </authorList>
    </citation>
    <scope>IDENTIFICATION</scope>
    <source>
        <strain evidence="2">IAEA</strain>
    </source>
</reference>
<evidence type="ECO:0000313" key="2">
    <source>
        <dbReference type="EnsemblMetazoa" id="GPAI020532-PA"/>
    </source>
</evidence>
<evidence type="ECO:0000256" key="1">
    <source>
        <dbReference type="SAM" id="Phobius"/>
    </source>
</evidence>
<keyword evidence="1" id="KW-0472">Membrane</keyword>
<keyword evidence="3" id="KW-1185">Reference proteome</keyword>
<name>A0A1A9ZNZ6_GLOPL</name>
<keyword evidence="1" id="KW-1133">Transmembrane helix</keyword>
<dbReference type="AlphaFoldDB" id="A0A1A9ZNZ6"/>
<feature type="transmembrane region" description="Helical" evidence="1">
    <location>
        <begin position="47"/>
        <end position="68"/>
    </location>
</feature>
<evidence type="ECO:0000313" key="3">
    <source>
        <dbReference type="Proteomes" id="UP000092445"/>
    </source>
</evidence>
<dbReference type="EnsemblMetazoa" id="GPAI020532-RA">
    <property type="protein sequence ID" value="GPAI020532-PA"/>
    <property type="gene ID" value="GPAI020532"/>
</dbReference>
<organism evidence="2 3">
    <name type="scientific">Glossina pallidipes</name>
    <name type="common">Tsetse fly</name>
    <dbReference type="NCBI Taxonomy" id="7398"/>
    <lineage>
        <taxon>Eukaryota</taxon>
        <taxon>Metazoa</taxon>
        <taxon>Ecdysozoa</taxon>
        <taxon>Arthropoda</taxon>
        <taxon>Hexapoda</taxon>
        <taxon>Insecta</taxon>
        <taxon>Pterygota</taxon>
        <taxon>Neoptera</taxon>
        <taxon>Endopterygota</taxon>
        <taxon>Diptera</taxon>
        <taxon>Brachycera</taxon>
        <taxon>Muscomorpha</taxon>
        <taxon>Hippoboscoidea</taxon>
        <taxon>Glossinidae</taxon>
        <taxon>Glossina</taxon>
    </lineage>
</organism>
<dbReference type="Proteomes" id="UP000092445">
    <property type="component" value="Unassembled WGS sequence"/>
</dbReference>
<accession>A0A1A9ZNZ6</accession>
<dbReference type="VEuPathDB" id="VectorBase:GPAI020532"/>
<keyword evidence="1" id="KW-0812">Transmembrane</keyword>
<sequence>MTYSFHLDDKLAQAILIYNEDEGMVFYTHIEYIAVNTFEDMCFSASIWHFSYSMFWHIFASSGLEFFLEIMKFKY</sequence>
<protein>
    <submittedName>
        <fullName evidence="2">Uncharacterized protein</fullName>
    </submittedName>
</protein>
<reference evidence="3" key="1">
    <citation type="submission" date="2014-03" db="EMBL/GenBank/DDBJ databases">
        <authorList>
            <person name="Aksoy S."/>
            <person name="Warren W."/>
            <person name="Wilson R.K."/>
        </authorList>
    </citation>
    <scope>NUCLEOTIDE SEQUENCE [LARGE SCALE GENOMIC DNA]</scope>
    <source>
        <strain evidence="3">IAEA</strain>
    </source>
</reference>
<proteinExistence type="predicted"/>